<reference evidence="1" key="1">
    <citation type="journal article" date="2015" name="Nature">
        <title>Complex archaea that bridge the gap between prokaryotes and eukaryotes.</title>
        <authorList>
            <person name="Spang A."/>
            <person name="Saw J.H."/>
            <person name="Jorgensen S.L."/>
            <person name="Zaremba-Niedzwiedzka K."/>
            <person name="Martijn J."/>
            <person name="Lind A.E."/>
            <person name="van Eijk R."/>
            <person name="Schleper C."/>
            <person name="Guy L."/>
            <person name="Ettema T.J."/>
        </authorList>
    </citation>
    <scope>NUCLEOTIDE SEQUENCE</scope>
</reference>
<gene>
    <name evidence="1" type="ORF">LCGC14_1573200</name>
</gene>
<comment type="caution">
    <text evidence="1">The sequence shown here is derived from an EMBL/GenBank/DDBJ whole genome shotgun (WGS) entry which is preliminary data.</text>
</comment>
<accession>A0A0F9IJ15</accession>
<proteinExistence type="predicted"/>
<sequence length="104" mass="12310">MSESYKFFYSFNVLVENEKRFVEYMNNYGNPIMSKYCKNWRLFKQKKILTGDSIPEYIGYFDIENVELFLNSKPPLEMLETIQQAALVSSDIKEWLGKEIASKV</sequence>
<name>A0A0F9IJ15_9ZZZZ</name>
<evidence type="ECO:0000313" key="1">
    <source>
        <dbReference type="EMBL" id="KKM27591.1"/>
    </source>
</evidence>
<protein>
    <submittedName>
        <fullName evidence="1">Uncharacterized protein</fullName>
    </submittedName>
</protein>
<dbReference type="EMBL" id="LAZR01012292">
    <property type="protein sequence ID" value="KKM27591.1"/>
    <property type="molecule type" value="Genomic_DNA"/>
</dbReference>
<dbReference type="AlphaFoldDB" id="A0A0F9IJ15"/>
<organism evidence="1">
    <name type="scientific">marine sediment metagenome</name>
    <dbReference type="NCBI Taxonomy" id="412755"/>
    <lineage>
        <taxon>unclassified sequences</taxon>
        <taxon>metagenomes</taxon>
        <taxon>ecological metagenomes</taxon>
    </lineage>
</organism>